<dbReference type="STRING" id="200324.A0A2N5S407"/>
<evidence type="ECO:0000256" key="1">
    <source>
        <dbReference type="SAM" id="MobiDB-lite"/>
    </source>
</evidence>
<proteinExistence type="predicted"/>
<feature type="region of interest" description="Disordered" evidence="1">
    <location>
        <begin position="200"/>
        <end position="223"/>
    </location>
</feature>
<dbReference type="Proteomes" id="UP000235392">
    <property type="component" value="Unassembled WGS sequence"/>
</dbReference>
<dbReference type="AlphaFoldDB" id="A0A2N5S407"/>
<evidence type="ECO:0000313" key="6">
    <source>
        <dbReference type="Proteomes" id="UP000235392"/>
    </source>
</evidence>
<evidence type="ECO:0000313" key="5">
    <source>
        <dbReference type="Proteomes" id="UP000235388"/>
    </source>
</evidence>
<comment type="caution">
    <text evidence="2">The sequence shown here is derived from an EMBL/GenBank/DDBJ whole genome shotgun (WGS) entry which is preliminary data.</text>
</comment>
<protein>
    <submittedName>
        <fullName evidence="2">Uncharacterized protein</fullName>
    </submittedName>
</protein>
<organism evidence="2 6">
    <name type="scientific">Puccinia coronata f. sp. avenae</name>
    <dbReference type="NCBI Taxonomy" id="200324"/>
    <lineage>
        <taxon>Eukaryota</taxon>
        <taxon>Fungi</taxon>
        <taxon>Dikarya</taxon>
        <taxon>Basidiomycota</taxon>
        <taxon>Pucciniomycotina</taxon>
        <taxon>Pucciniomycetes</taxon>
        <taxon>Pucciniales</taxon>
        <taxon>Pucciniaceae</taxon>
        <taxon>Puccinia</taxon>
    </lineage>
</organism>
<keyword evidence="5" id="KW-1185">Reference proteome</keyword>
<gene>
    <name evidence="3" type="ORF">PCANC_17081</name>
    <name evidence="4" type="ORF">PCASD_05063</name>
    <name evidence="2" type="ORF">PCASD_24159</name>
</gene>
<evidence type="ECO:0000313" key="3">
    <source>
        <dbReference type="EMBL" id="PLW16396.1"/>
    </source>
</evidence>
<dbReference type="EMBL" id="PGCI01000019">
    <property type="protein sequence ID" value="PLW48994.1"/>
    <property type="molecule type" value="Genomic_DNA"/>
</dbReference>
<name>A0A2N5S407_9BASI</name>
<dbReference type="EMBL" id="PGCI01001094">
    <property type="protein sequence ID" value="PLW07962.1"/>
    <property type="molecule type" value="Genomic_DNA"/>
</dbReference>
<reference evidence="5 6" key="1">
    <citation type="submission" date="2017-11" db="EMBL/GenBank/DDBJ databases">
        <title>De novo assembly and phasing of dikaryotic genomes from two isolates of Puccinia coronata f. sp. avenae, the causal agent of oat crown rust.</title>
        <authorList>
            <person name="Miller M.E."/>
            <person name="Zhang Y."/>
            <person name="Omidvar V."/>
            <person name="Sperschneider J."/>
            <person name="Schwessinger B."/>
            <person name="Raley C."/>
            <person name="Palmer J.M."/>
            <person name="Garnica D."/>
            <person name="Upadhyaya N."/>
            <person name="Rathjen J."/>
            <person name="Taylor J.M."/>
            <person name="Park R.F."/>
            <person name="Dodds P.N."/>
            <person name="Hirsch C.D."/>
            <person name="Kianian S.F."/>
            <person name="Figueroa M."/>
        </authorList>
    </citation>
    <scope>NUCLEOTIDE SEQUENCE [LARGE SCALE GENOMIC DNA]</scope>
    <source>
        <strain evidence="3">12NC29</strain>
        <strain evidence="2">12SD80</strain>
    </source>
</reference>
<sequence>MTTSYPSDIDFRLVHVSHKTKVAKCVSTSLSLLEETDQRPLCLHTLPPLGTPIEEIEKTIALSKSNPDKNAVGRLISIVEIIKRDFIGDGNDRARKRQKTESQISTRVSSSPLHQYNEYGSLESLILERSKGCEISQSEKQARSLAHQTKVMQEFLHEERKRPRQSHTPWLKIYLWPSEIPSLQNRMNVSYQEPSIPRNLTSDALPLTNDPLPPASSGLPPLESTLVKPQEDILEEEFDLAPI</sequence>
<evidence type="ECO:0000313" key="4">
    <source>
        <dbReference type="EMBL" id="PLW48994.1"/>
    </source>
</evidence>
<dbReference type="EMBL" id="PGCJ01000871">
    <property type="protein sequence ID" value="PLW16396.1"/>
    <property type="molecule type" value="Genomic_DNA"/>
</dbReference>
<dbReference type="Proteomes" id="UP000235388">
    <property type="component" value="Unassembled WGS sequence"/>
</dbReference>
<dbReference type="OrthoDB" id="424402at2759"/>
<evidence type="ECO:0000313" key="2">
    <source>
        <dbReference type="EMBL" id="PLW07962.1"/>
    </source>
</evidence>
<accession>A0A2N5S407</accession>